<dbReference type="SMART" id="SM00291">
    <property type="entry name" value="ZnF_ZZ"/>
    <property type="match status" value="4"/>
</dbReference>
<keyword evidence="1" id="KW-0479">Metal-binding</keyword>
<dbReference type="InterPro" id="IPR000433">
    <property type="entry name" value="Znf_ZZ"/>
</dbReference>
<feature type="domain" description="ZZ-type" evidence="4">
    <location>
        <begin position="181"/>
        <end position="225"/>
    </location>
</feature>
<feature type="domain" description="ZZ-type" evidence="4">
    <location>
        <begin position="13"/>
        <end position="58"/>
    </location>
</feature>
<comment type="caution">
    <text evidence="5">The sequence shown here is derived from an EMBL/GenBank/DDBJ whole genome shotgun (WGS) entry which is preliminary data.</text>
</comment>
<evidence type="ECO:0000256" key="2">
    <source>
        <dbReference type="ARBA" id="ARBA00022771"/>
    </source>
</evidence>
<dbReference type="AlphaFoldDB" id="A0A6G0W8P4"/>
<keyword evidence="6" id="KW-1185">Reference proteome</keyword>
<dbReference type="Proteomes" id="UP000481153">
    <property type="component" value="Unassembled WGS sequence"/>
</dbReference>
<accession>A0A6G0W8P4</accession>
<dbReference type="VEuPathDB" id="FungiDB:AeMF1_002914"/>
<feature type="domain" description="ZZ-type" evidence="4">
    <location>
        <begin position="70"/>
        <end position="114"/>
    </location>
</feature>
<dbReference type="Pfam" id="PF00569">
    <property type="entry name" value="ZZ"/>
    <property type="match status" value="1"/>
</dbReference>
<dbReference type="InterPro" id="IPR043145">
    <property type="entry name" value="Znf_ZZ_sf"/>
</dbReference>
<evidence type="ECO:0000259" key="4">
    <source>
        <dbReference type="SMART" id="SM00291"/>
    </source>
</evidence>
<sequence length="299" mass="33119">MNPQQQQQESIPGRLDVRCADCGMFPFVGDIYASARDKSFCLCTKCAQTGKWNQTVGPFEVFTTDIPAPIRSNSVCDGCSRSIDGVGFTSAKVFNFDLCLGCHATGKWTNTHGPFVKQPFLSPNIRYDAQCDGCQMFPFLGTLYFSSRVPGFCLCEGCHNSQRWRQSHGPFQIAPRPTSHVVFDSSCDGCKQLIEGVGYVSSRVFNFHLCLACKKAGTGATTHGPFLVLVFELHQQQQQQQLQTYSKGTCQGCHAQMYAMAWRNAAGFRICGNCMLSGKYDLLQGPFYELGSWDAMTMI</sequence>
<evidence type="ECO:0000256" key="3">
    <source>
        <dbReference type="ARBA" id="ARBA00022833"/>
    </source>
</evidence>
<dbReference type="EMBL" id="VJMJ01000303">
    <property type="protein sequence ID" value="KAF0723548.1"/>
    <property type="molecule type" value="Genomic_DNA"/>
</dbReference>
<protein>
    <recommendedName>
        <fullName evidence="4">ZZ-type domain-containing protein</fullName>
    </recommendedName>
</protein>
<dbReference type="SUPFAM" id="SSF57850">
    <property type="entry name" value="RING/U-box"/>
    <property type="match status" value="3"/>
</dbReference>
<dbReference type="GO" id="GO:0008270">
    <property type="term" value="F:zinc ion binding"/>
    <property type="evidence" value="ECO:0007669"/>
    <property type="project" value="UniProtKB-KW"/>
</dbReference>
<evidence type="ECO:0000256" key="1">
    <source>
        <dbReference type="ARBA" id="ARBA00022723"/>
    </source>
</evidence>
<feature type="domain" description="ZZ-type" evidence="4">
    <location>
        <begin position="125"/>
        <end position="170"/>
    </location>
</feature>
<keyword evidence="2" id="KW-0863">Zinc-finger</keyword>
<reference evidence="5 6" key="1">
    <citation type="submission" date="2019-07" db="EMBL/GenBank/DDBJ databases">
        <title>Genomics analysis of Aphanomyces spp. identifies a new class of oomycete effector associated with host adaptation.</title>
        <authorList>
            <person name="Gaulin E."/>
        </authorList>
    </citation>
    <scope>NUCLEOTIDE SEQUENCE [LARGE SCALE GENOMIC DNA]</scope>
    <source>
        <strain evidence="5 6">ATCC 201684</strain>
    </source>
</reference>
<name>A0A6G0W8P4_9STRA</name>
<evidence type="ECO:0000313" key="5">
    <source>
        <dbReference type="EMBL" id="KAF0723548.1"/>
    </source>
</evidence>
<proteinExistence type="predicted"/>
<keyword evidence="3" id="KW-0862">Zinc</keyword>
<dbReference type="Gene3D" id="3.30.60.90">
    <property type="match status" value="4"/>
</dbReference>
<evidence type="ECO:0000313" key="6">
    <source>
        <dbReference type="Proteomes" id="UP000481153"/>
    </source>
</evidence>
<gene>
    <name evidence="5" type="ORF">Ae201684_017581</name>
</gene>
<organism evidence="5 6">
    <name type="scientific">Aphanomyces euteiches</name>
    <dbReference type="NCBI Taxonomy" id="100861"/>
    <lineage>
        <taxon>Eukaryota</taxon>
        <taxon>Sar</taxon>
        <taxon>Stramenopiles</taxon>
        <taxon>Oomycota</taxon>
        <taxon>Saprolegniomycetes</taxon>
        <taxon>Saprolegniales</taxon>
        <taxon>Verrucalvaceae</taxon>
        <taxon>Aphanomyces</taxon>
    </lineage>
</organism>